<protein>
    <submittedName>
        <fullName evidence="1">Uncharacterized protein</fullName>
    </submittedName>
</protein>
<dbReference type="Proteomes" id="UP000320443">
    <property type="component" value="Unassembled WGS sequence"/>
</dbReference>
<evidence type="ECO:0000313" key="2">
    <source>
        <dbReference type="Proteomes" id="UP000320443"/>
    </source>
</evidence>
<accession>A0A553FNU3</accession>
<reference evidence="1 2" key="1">
    <citation type="submission" date="2019-07" db="EMBL/GenBank/DDBJ databases">
        <title>Draft genome of C. aurimucosum strain 2274.</title>
        <authorList>
            <person name="Pacheco L.G.C."/>
            <person name="Aguiar E.R.G.R."/>
            <person name="Santos C.S."/>
            <person name="Rocha D.J.P.G."/>
            <person name="Sant'Anna L.O."/>
            <person name="Mattos-Guaraldi A.L."/>
            <person name="Santos L.S."/>
        </authorList>
    </citation>
    <scope>NUCLEOTIDE SEQUENCE [LARGE SCALE GENOMIC DNA]</scope>
    <source>
        <strain evidence="1 2">2274</strain>
    </source>
</reference>
<name>A0A553FNU3_9CORY</name>
<dbReference type="AlphaFoldDB" id="A0A553FNU3"/>
<evidence type="ECO:0000313" key="1">
    <source>
        <dbReference type="EMBL" id="TRX58923.1"/>
    </source>
</evidence>
<comment type="caution">
    <text evidence="1">The sequence shown here is derived from an EMBL/GenBank/DDBJ whole genome shotgun (WGS) entry which is preliminary data.</text>
</comment>
<gene>
    <name evidence="1" type="ORF">FNY97_12520</name>
</gene>
<keyword evidence="2" id="KW-1185">Reference proteome</keyword>
<dbReference type="EMBL" id="VKDK01000030">
    <property type="protein sequence ID" value="TRX58923.1"/>
    <property type="molecule type" value="Genomic_DNA"/>
</dbReference>
<sequence length="86" mass="9731">MNHLAIDRATRQQIRSLFDHSSPTALPSVRQPPRTARALEILGARWEESRRLSESARRAQLEELDRFVGVAQGVDAELSFFLGDTQ</sequence>
<dbReference type="RefSeq" id="WP_144014049.1">
    <property type="nucleotide sequence ID" value="NZ_VKDK01000030.1"/>
</dbReference>
<organism evidence="1 2">
    <name type="scientific">Corynebacterium hiratae</name>
    <dbReference type="NCBI Taxonomy" id="3139423"/>
    <lineage>
        <taxon>Bacteria</taxon>
        <taxon>Bacillati</taxon>
        <taxon>Actinomycetota</taxon>
        <taxon>Actinomycetes</taxon>
        <taxon>Mycobacteriales</taxon>
        <taxon>Corynebacteriaceae</taxon>
        <taxon>Corynebacterium</taxon>
    </lineage>
</organism>
<proteinExistence type="predicted"/>